<dbReference type="AlphaFoldDB" id="A0AAE8SQ49"/>
<name>A0AAE8SQ49_9HYPO</name>
<proteinExistence type="predicted"/>
<comment type="caution">
    <text evidence="1">The sequence shown here is derived from an EMBL/GenBank/DDBJ whole genome shotgun (WGS) entry which is preliminary data.</text>
</comment>
<dbReference type="EMBL" id="ONZP01000982">
    <property type="protein sequence ID" value="SPJ92440.1"/>
    <property type="molecule type" value="Genomic_DNA"/>
</dbReference>
<protein>
    <submittedName>
        <fullName evidence="1">Uncharacterized protein</fullName>
    </submittedName>
</protein>
<organism evidence="1 2">
    <name type="scientific">Fusarium torulosum</name>
    <dbReference type="NCBI Taxonomy" id="33205"/>
    <lineage>
        <taxon>Eukaryota</taxon>
        <taxon>Fungi</taxon>
        <taxon>Dikarya</taxon>
        <taxon>Ascomycota</taxon>
        <taxon>Pezizomycotina</taxon>
        <taxon>Sordariomycetes</taxon>
        <taxon>Hypocreomycetidae</taxon>
        <taxon>Hypocreales</taxon>
        <taxon>Nectriaceae</taxon>
        <taxon>Fusarium</taxon>
    </lineage>
</organism>
<evidence type="ECO:0000313" key="1">
    <source>
        <dbReference type="EMBL" id="SPJ92440.1"/>
    </source>
</evidence>
<gene>
    <name evidence="1" type="ORF">FTOL_13726</name>
</gene>
<keyword evidence="2" id="KW-1185">Reference proteome</keyword>
<dbReference type="Proteomes" id="UP001187734">
    <property type="component" value="Unassembled WGS sequence"/>
</dbReference>
<sequence length="65" mass="7578">MHTQAALNLNPDLNQERARMPICFTVKEWTFFKISFGANNDNRNKAFCTDHGLLSKVKRSWADMF</sequence>
<accession>A0AAE8SQ49</accession>
<reference evidence="1" key="1">
    <citation type="submission" date="2018-03" db="EMBL/GenBank/DDBJ databases">
        <authorList>
            <person name="Guldener U."/>
        </authorList>
    </citation>
    <scope>NUCLEOTIDE SEQUENCE</scope>
</reference>
<evidence type="ECO:0000313" key="2">
    <source>
        <dbReference type="Proteomes" id="UP001187734"/>
    </source>
</evidence>